<dbReference type="GO" id="GO:0043565">
    <property type="term" value="F:sequence-specific DNA binding"/>
    <property type="evidence" value="ECO:0007669"/>
    <property type="project" value="TreeGrafter"/>
</dbReference>
<evidence type="ECO:0000256" key="2">
    <source>
        <dbReference type="ARBA" id="ARBA00023015"/>
    </source>
</evidence>
<dbReference type="Proteomes" id="UP001151532">
    <property type="component" value="Chromosome 13"/>
</dbReference>
<feature type="compositionally biased region" description="Polar residues" evidence="6">
    <location>
        <begin position="136"/>
        <end position="156"/>
    </location>
</feature>
<proteinExistence type="predicted"/>
<gene>
    <name evidence="8" type="ORF">OIU79_024570</name>
</gene>
<dbReference type="Pfam" id="PF03634">
    <property type="entry name" value="TCP"/>
    <property type="match status" value="1"/>
</dbReference>
<evidence type="ECO:0000256" key="5">
    <source>
        <dbReference type="ARBA" id="ARBA00023242"/>
    </source>
</evidence>
<feature type="compositionally biased region" description="Polar residues" evidence="6">
    <location>
        <begin position="170"/>
        <end position="182"/>
    </location>
</feature>
<reference evidence="8" key="2">
    <citation type="journal article" date="2023" name="Int. J. Mol. Sci.">
        <title>De Novo Assembly and Annotation of 11 Diverse Shrub Willow (Salix) Genomes Reveals Novel Gene Organization in Sex-Linked Regions.</title>
        <authorList>
            <person name="Hyden B."/>
            <person name="Feng K."/>
            <person name="Yates T.B."/>
            <person name="Jawdy S."/>
            <person name="Cereghino C."/>
            <person name="Smart L.B."/>
            <person name="Muchero W."/>
        </authorList>
    </citation>
    <scope>NUCLEOTIDE SEQUENCE</scope>
    <source>
        <tissue evidence="8">Shoot tip</tissue>
    </source>
</reference>
<evidence type="ECO:0000256" key="6">
    <source>
        <dbReference type="SAM" id="MobiDB-lite"/>
    </source>
</evidence>
<keyword evidence="9" id="KW-1185">Reference proteome</keyword>
<evidence type="ECO:0000256" key="3">
    <source>
        <dbReference type="ARBA" id="ARBA00023125"/>
    </source>
</evidence>
<dbReference type="InterPro" id="IPR017887">
    <property type="entry name" value="TF_TCP_subgr"/>
</dbReference>
<feature type="region of interest" description="Disordered" evidence="6">
    <location>
        <begin position="100"/>
        <end position="124"/>
    </location>
</feature>
<name>A0A9Q1AAB9_SALPP</name>
<comment type="subcellular location">
    <subcellularLocation>
        <location evidence="1">Nucleus</location>
    </subcellularLocation>
</comment>
<evidence type="ECO:0000259" key="7">
    <source>
        <dbReference type="PROSITE" id="PS51369"/>
    </source>
</evidence>
<dbReference type="EMBL" id="JAPFFK010000005">
    <property type="protein sequence ID" value="KAJ6764053.1"/>
    <property type="molecule type" value="Genomic_DNA"/>
</dbReference>
<sequence>MNRRADKRGREWGRGRGRGGFIYVGDPGGTAVNHKEEKKIPTHYQTASAAYLFGVGFLFSGVLERVESITETSHDFEVKRKNLLRVETRPQLRMELMESQRNSANQHGNSGGGKDHRHGQKQESVAASLQLVPLESRSSQLQQQHGSTATTPTSQGPAMGSIPSQIGIHPSTSTSNSALTKSTTKRPSKDRHTKVDGRGRRIRMPAMCAARVFQLTRELGHKSDGETIEWLLQQAEPAIIASTGTGTIPANFSTLNVSLRSSGATISSKSAPLSFHSGLAFYDANNASDARRAMASNPPMLGFHHQLYPQNLVSDDNYMRKIFREDLFKETTQQQGTETIEASNSAKSRAGVQDQETAGSIRPTTNMLTTPMWAVAPAATTNGGNTFWMLPVGGGATPTASVQEPQMWTFPAAAAGVPSMQRVNFGGGGRVSSPVQLGSMIVQQQLGANQQLGLGISESNMGMTLGGLNPYSSSRVGLGMDLEQHNQDNQPQGSDSGDENPNDSQ</sequence>
<keyword evidence="2" id="KW-0805">Transcription regulation</keyword>
<dbReference type="GO" id="GO:0005634">
    <property type="term" value="C:nucleus"/>
    <property type="evidence" value="ECO:0007669"/>
    <property type="project" value="UniProtKB-SubCell"/>
</dbReference>
<dbReference type="OrthoDB" id="1904351at2759"/>
<reference evidence="8" key="1">
    <citation type="submission" date="2022-11" db="EMBL/GenBank/DDBJ databases">
        <authorList>
            <person name="Hyden B.L."/>
            <person name="Feng K."/>
            <person name="Yates T."/>
            <person name="Jawdy S."/>
            <person name="Smart L.B."/>
            <person name="Muchero W."/>
        </authorList>
    </citation>
    <scope>NUCLEOTIDE SEQUENCE</scope>
    <source>
        <tissue evidence="8">Shoot tip</tissue>
    </source>
</reference>
<dbReference type="PANTHER" id="PTHR31072:SF108">
    <property type="entry name" value="TRANSCRIPTION FACTOR TCP22-RELATED"/>
    <property type="match status" value="1"/>
</dbReference>
<keyword evidence="3" id="KW-0238">DNA-binding</keyword>
<dbReference type="PROSITE" id="PS51369">
    <property type="entry name" value="TCP"/>
    <property type="match status" value="1"/>
</dbReference>
<feature type="compositionally biased region" description="Acidic residues" evidence="6">
    <location>
        <begin position="496"/>
        <end position="505"/>
    </location>
</feature>
<comment type="caution">
    <text evidence="8">The sequence shown here is derived from an EMBL/GenBank/DDBJ whole genome shotgun (WGS) entry which is preliminary data.</text>
</comment>
<feature type="region of interest" description="Disordered" evidence="6">
    <location>
        <begin position="136"/>
        <end position="198"/>
    </location>
</feature>
<keyword evidence="5" id="KW-0539">Nucleus</keyword>
<keyword evidence="4" id="KW-0804">Transcription</keyword>
<accession>A0A9Q1AAB9</accession>
<protein>
    <submittedName>
        <fullName evidence="8">TRANSCRIPTION FACTOR TCP4-RELATED</fullName>
    </submittedName>
</protein>
<dbReference type="GO" id="GO:0003700">
    <property type="term" value="F:DNA-binding transcription factor activity"/>
    <property type="evidence" value="ECO:0007669"/>
    <property type="project" value="InterPro"/>
</dbReference>
<evidence type="ECO:0000313" key="8">
    <source>
        <dbReference type="EMBL" id="KAJ6764053.1"/>
    </source>
</evidence>
<evidence type="ECO:0000256" key="1">
    <source>
        <dbReference type="ARBA" id="ARBA00004123"/>
    </source>
</evidence>
<evidence type="ECO:0000256" key="4">
    <source>
        <dbReference type="ARBA" id="ARBA00023163"/>
    </source>
</evidence>
<feature type="domain" description="TCP" evidence="7">
    <location>
        <begin position="188"/>
        <end position="242"/>
    </location>
</feature>
<dbReference type="AlphaFoldDB" id="A0A9Q1AAB9"/>
<feature type="region of interest" description="Disordered" evidence="6">
    <location>
        <begin position="472"/>
        <end position="505"/>
    </location>
</feature>
<dbReference type="PANTHER" id="PTHR31072">
    <property type="entry name" value="TRANSCRIPTION FACTOR TCP4-RELATED"/>
    <property type="match status" value="1"/>
</dbReference>
<feature type="region of interest" description="Disordered" evidence="6">
    <location>
        <begin position="333"/>
        <end position="364"/>
    </location>
</feature>
<feature type="compositionally biased region" description="Polar residues" evidence="6">
    <location>
        <begin position="354"/>
        <end position="364"/>
    </location>
</feature>
<feature type="compositionally biased region" description="Basic residues" evidence="6">
    <location>
        <begin position="183"/>
        <end position="192"/>
    </location>
</feature>
<dbReference type="InterPro" id="IPR005333">
    <property type="entry name" value="Transcription_factor_TCP"/>
</dbReference>
<evidence type="ECO:0000313" key="9">
    <source>
        <dbReference type="Proteomes" id="UP001151532"/>
    </source>
</evidence>
<organism evidence="8 9">
    <name type="scientific">Salix purpurea</name>
    <name type="common">Purple osier willow</name>
    <dbReference type="NCBI Taxonomy" id="77065"/>
    <lineage>
        <taxon>Eukaryota</taxon>
        <taxon>Viridiplantae</taxon>
        <taxon>Streptophyta</taxon>
        <taxon>Embryophyta</taxon>
        <taxon>Tracheophyta</taxon>
        <taxon>Spermatophyta</taxon>
        <taxon>Magnoliopsida</taxon>
        <taxon>eudicotyledons</taxon>
        <taxon>Gunneridae</taxon>
        <taxon>Pentapetalae</taxon>
        <taxon>rosids</taxon>
        <taxon>fabids</taxon>
        <taxon>Malpighiales</taxon>
        <taxon>Salicaceae</taxon>
        <taxon>Saliceae</taxon>
        <taxon>Salix</taxon>
    </lineage>
</organism>